<evidence type="ECO:0000313" key="2">
    <source>
        <dbReference type="EnsemblPlants" id="Ma03_p03720.1"/>
    </source>
</evidence>
<proteinExistence type="predicted"/>
<accession>A0A804I845</accession>
<evidence type="ECO:0000313" key="3">
    <source>
        <dbReference type="Proteomes" id="UP000012960"/>
    </source>
</evidence>
<evidence type="ECO:0000313" key="1">
    <source>
        <dbReference type="EMBL" id="CAG1849075.1"/>
    </source>
</evidence>
<gene>
    <name evidence="1" type="ORF">GSMUA_206610.1</name>
</gene>
<sequence>MFQIGRFSLHFFFLWRPYSTDLFRLSNINCQKRKGINRVVLAEEQRAAENEDSISFIQMA</sequence>
<dbReference type="Proteomes" id="UP000012960">
    <property type="component" value="Unplaced"/>
</dbReference>
<dbReference type="Gramene" id="Ma03_t03720.1">
    <property type="protein sequence ID" value="Ma03_p03720.1"/>
    <property type="gene ID" value="Ma03_g03720"/>
</dbReference>
<dbReference type="EnsemblPlants" id="Ma03_t03720.1">
    <property type="protein sequence ID" value="Ma03_p03720.1"/>
    <property type="gene ID" value="Ma03_g03720"/>
</dbReference>
<organism evidence="2 3">
    <name type="scientific">Musa acuminata subsp. malaccensis</name>
    <name type="common">Wild banana</name>
    <name type="synonym">Musa malaccensis</name>
    <dbReference type="NCBI Taxonomy" id="214687"/>
    <lineage>
        <taxon>Eukaryota</taxon>
        <taxon>Viridiplantae</taxon>
        <taxon>Streptophyta</taxon>
        <taxon>Embryophyta</taxon>
        <taxon>Tracheophyta</taxon>
        <taxon>Spermatophyta</taxon>
        <taxon>Magnoliopsida</taxon>
        <taxon>Liliopsida</taxon>
        <taxon>Zingiberales</taxon>
        <taxon>Musaceae</taxon>
        <taxon>Musa</taxon>
    </lineage>
</organism>
<keyword evidence="3" id="KW-1185">Reference proteome</keyword>
<name>A0A804I845_MUSAM</name>
<dbReference type="EMBL" id="HG996468">
    <property type="protein sequence ID" value="CAG1849075.1"/>
    <property type="molecule type" value="Genomic_DNA"/>
</dbReference>
<dbReference type="AlphaFoldDB" id="A0A804I845"/>
<reference evidence="2" key="2">
    <citation type="submission" date="2021-05" db="UniProtKB">
        <authorList>
            <consortium name="EnsemblPlants"/>
        </authorList>
    </citation>
    <scope>IDENTIFICATION</scope>
    <source>
        <strain evidence="2">subsp. malaccensis</strain>
    </source>
</reference>
<dbReference type="InParanoid" id="A0A804I845"/>
<reference evidence="1" key="1">
    <citation type="submission" date="2021-03" db="EMBL/GenBank/DDBJ databases">
        <authorList>
            <consortium name="Genoscope - CEA"/>
            <person name="William W."/>
        </authorList>
    </citation>
    <scope>NUCLEOTIDE SEQUENCE</scope>
    <source>
        <strain evidence="1">Doubled-haploid Pahang</strain>
    </source>
</reference>
<protein>
    <submittedName>
        <fullName evidence="1">(wild Malaysian banana) hypothetical protein</fullName>
    </submittedName>
</protein>